<sequence length="304" mass="32616">MGPHIKRITKYPRPPGRTESADEDTEVPSEETIRRVLAFLAGIARQSNTGDSSDPSSGELQQQVMRGSSTPSVTSAVSLCPPTLGEGVENSGLVSRPLLLSPVFTDPSSVDAKRFEREATYVPSGANVIPFVADKKSFGNLLLKADSTSTTMSANIAAACTPTSLIKPVQLRHQRSKRNHRTRIYSHRDNDEIFADLTYEANAGDARNRGPGIAATVGLSVSGRSSTSFESNNPSFLLDLQQRSALQIIQQQLAAVSVSANGDQRPRTASDTSNWKRQALTTCQSDATAVTTAAAGCSWDLRPR</sequence>
<dbReference type="OrthoDB" id="6259276at2759"/>
<keyword evidence="3" id="KW-1185">Reference proteome</keyword>
<reference evidence="2 3" key="1">
    <citation type="submission" date="2018-11" db="EMBL/GenBank/DDBJ databases">
        <authorList>
            <consortium name="Pathogen Informatics"/>
        </authorList>
    </citation>
    <scope>NUCLEOTIDE SEQUENCE [LARGE SCALE GENOMIC DNA]</scope>
</reference>
<dbReference type="EMBL" id="UYRU01099642">
    <property type="protein sequence ID" value="VDN40812.1"/>
    <property type="molecule type" value="Genomic_DNA"/>
</dbReference>
<feature type="compositionally biased region" description="Basic residues" evidence="1">
    <location>
        <begin position="1"/>
        <end position="10"/>
    </location>
</feature>
<organism evidence="2 3">
    <name type="scientific">Dibothriocephalus latus</name>
    <name type="common">Fish tapeworm</name>
    <name type="synonym">Diphyllobothrium latum</name>
    <dbReference type="NCBI Taxonomy" id="60516"/>
    <lineage>
        <taxon>Eukaryota</taxon>
        <taxon>Metazoa</taxon>
        <taxon>Spiralia</taxon>
        <taxon>Lophotrochozoa</taxon>
        <taxon>Platyhelminthes</taxon>
        <taxon>Cestoda</taxon>
        <taxon>Eucestoda</taxon>
        <taxon>Diphyllobothriidea</taxon>
        <taxon>Diphyllobothriidae</taxon>
        <taxon>Dibothriocephalus</taxon>
    </lineage>
</organism>
<name>A0A3P7RAR4_DIBLA</name>
<accession>A0A3P7RAR4</accession>
<feature type="non-terminal residue" evidence="2">
    <location>
        <position position="304"/>
    </location>
</feature>
<feature type="region of interest" description="Disordered" evidence="1">
    <location>
        <begin position="1"/>
        <end position="30"/>
    </location>
</feature>
<feature type="region of interest" description="Disordered" evidence="1">
    <location>
        <begin position="46"/>
        <end position="77"/>
    </location>
</feature>
<dbReference type="AlphaFoldDB" id="A0A3P7RAR4"/>
<evidence type="ECO:0000256" key="1">
    <source>
        <dbReference type="SAM" id="MobiDB-lite"/>
    </source>
</evidence>
<evidence type="ECO:0000313" key="2">
    <source>
        <dbReference type="EMBL" id="VDN40812.1"/>
    </source>
</evidence>
<gene>
    <name evidence="2" type="ORF">DILT_LOCUS18350</name>
</gene>
<evidence type="ECO:0000313" key="3">
    <source>
        <dbReference type="Proteomes" id="UP000281553"/>
    </source>
</evidence>
<protein>
    <submittedName>
        <fullName evidence="2">Uncharacterized protein</fullName>
    </submittedName>
</protein>
<dbReference type="Proteomes" id="UP000281553">
    <property type="component" value="Unassembled WGS sequence"/>
</dbReference>
<proteinExistence type="predicted"/>